<dbReference type="Gene3D" id="3.90.550.10">
    <property type="entry name" value="Spore Coat Polysaccharide Biosynthesis Protein SpsA, Chain A"/>
    <property type="match status" value="1"/>
</dbReference>
<dbReference type="SUPFAM" id="SSF53448">
    <property type="entry name" value="Nucleotide-diphospho-sugar transferases"/>
    <property type="match status" value="1"/>
</dbReference>
<accession>M2T6E4</accession>
<dbReference type="RefSeq" id="WP_008603528.1">
    <property type="nucleotide sequence ID" value="NZ_AMRV01000010.1"/>
</dbReference>
<evidence type="ECO:0000259" key="1">
    <source>
        <dbReference type="Pfam" id="PF00535"/>
    </source>
</evidence>
<dbReference type="GO" id="GO:0016740">
    <property type="term" value="F:transferase activity"/>
    <property type="evidence" value="ECO:0007669"/>
    <property type="project" value="UniProtKB-KW"/>
</dbReference>
<evidence type="ECO:0000313" key="3">
    <source>
        <dbReference type="Proteomes" id="UP000011717"/>
    </source>
</evidence>
<dbReference type="InterPro" id="IPR001173">
    <property type="entry name" value="Glyco_trans_2-like"/>
</dbReference>
<name>M2T6E4_9SPHN</name>
<reference evidence="2 3" key="1">
    <citation type="journal article" date="2013" name="Genome Announc.">
        <title>Draft Genome Sequence of Strain JLT2015T, Belonging to the Family Sphingomonadaceae of the Alphaproteobacteria.</title>
        <authorList>
            <person name="Tang K."/>
            <person name="Liu K."/>
            <person name="Li S."/>
            <person name="Jiao N."/>
        </authorList>
    </citation>
    <scope>NUCLEOTIDE SEQUENCE [LARGE SCALE GENOMIC DNA]</scope>
    <source>
        <strain evidence="2 3">JLT2015</strain>
    </source>
</reference>
<protein>
    <submittedName>
        <fullName evidence="2">Glycosyl transferase, family 2</fullName>
    </submittedName>
</protein>
<proteinExistence type="predicted"/>
<dbReference type="OrthoDB" id="114108at2"/>
<dbReference type="InterPro" id="IPR050834">
    <property type="entry name" value="Glycosyltransf_2"/>
</dbReference>
<sequence length="314" mass="35202">MTQRTFDLVVCSYNRSDRIEPLCANLMSTPVPNGWRRRVFLVDNNSTDDTAEVGKAMARRYGPELAYMFEPRQGSSAARNRGIAASDGELVGFVDDDELLQEDWFHAAIAAFKADADLDFISGVYEPNYEAPPPRWLPTHNYPAVIGIVKPSTQVQTYGEWPGELMAGNFVIRRSVIEEVGPFDPDYGRYGTGTGTGEDRELHQRLLRAGKRGQFRPELVIRHAIPESRMRRSYYMRWAYSNGQSNARMDRGQVAGPAFLGLPRWRWRQGIMGLGTYLLGPLSGVEASRRFGGLLDFVSLGGQLSGLFGQSRRP</sequence>
<feature type="domain" description="Glycosyltransferase 2-like" evidence="1">
    <location>
        <begin position="8"/>
        <end position="180"/>
    </location>
</feature>
<dbReference type="AlphaFoldDB" id="M2T6E4"/>
<dbReference type="EMBL" id="AMRV01000010">
    <property type="protein sequence ID" value="EMD82084.1"/>
    <property type="molecule type" value="Genomic_DNA"/>
</dbReference>
<dbReference type="Proteomes" id="UP000011717">
    <property type="component" value="Unassembled WGS sequence"/>
</dbReference>
<keyword evidence="2" id="KW-0808">Transferase</keyword>
<gene>
    <name evidence="2" type="ORF">C725_2572</name>
</gene>
<evidence type="ECO:0000313" key="2">
    <source>
        <dbReference type="EMBL" id="EMD82084.1"/>
    </source>
</evidence>
<dbReference type="InterPro" id="IPR029044">
    <property type="entry name" value="Nucleotide-diphossugar_trans"/>
</dbReference>
<comment type="caution">
    <text evidence="2">The sequence shown here is derived from an EMBL/GenBank/DDBJ whole genome shotgun (WGS) entry which is preliminary data.</text>
</comment>
<organism evidence="2 3">
    <name type="scientific">Pacificimonas flava</name>
    <dbReference type="NCBI Taxonomy" id="1234595"/>
    <lineage>
        <taxon>Bacteria</taxon>
        <taxon>Pseudomonadati</taxon>
        <taxon>Pseudomonadota</taxon>
        <taxon>Alphaproteobacteria</taxon>
        <taxon>Sphingomonadales</taxon>
        <taxon>Sphingosinicellaceae</taxon>
        <taxon>Pacificimonas</taxon>
    </lineage>
</organism>
<keyword evidence="3" id="KW-1185">Reference proteome</keyword>
<dbReference type="PANTHER" id="PTHR43685">
    <property type="entry name" value="GLYCOSYLTRANSFERASE"/>
    <property type="match status" value="1"/>
</dbReference>
<dbReference type="PANTHER" id="PTHR43685:SF3">
    <property type="entry name" value="SLR2126 PROTEIN"/>
    <property type="match status" value="1"/>
</dbReference>
<dbReference type="CDD" id="cd00761">
    <property type="entry name" value="Glyco_tranf_GTA_type"/>
    <property type="match status" value="1"/>
</dbReference>
<dbReference type="Pfam" id="PF00535">
    <property type="entry name" value="Glycos_transf_2"/>
    <property type="match status" value="1"/>
</dbReference>